<sequence length="160" mass="19116">MKAQIILLLTLFLCVSCNNKKENHLEEKENVHTEDKITKSYPLEGAWELVSFYNYVDDKVKDSSFTDPNQRQIKLYTKEKFMWSKKRPADSTEWFAYGNYKVENNMLIEHVEYGSLTMDNIMKQRSSFDYELIIFEKSFSQVELDENGSRIYSENYKRLE</sequence>
<gene>
    <name evidence="1" type="ORF">LY08_00583</name>
</gene>
<dbReference type="Proteomes" id="UP000248703">
    <property type="component" value="Unassembled WGS sequence"/>
</dbReference>
<keyword evidence="2" id="KW-1185">Reference proteome</keyword>
<protein>
    <recommendedName>
        <fullName evidence="3">Lipocalin-like domain-containing protein</fullName>
    </recommendedName>
</protein>
<comment type="caution">
    <text evidence="1">The sequence shown here is derived from an EMBL/GenBank/DDBJ whole genome shotgun (WGS) entry which is preliminary data.</text>
</comment>
<reference evidence="1 2" key="1">
    <citation type="submission" date="2018-06" db="EMBL/GenBank/DDBJ databases">
        <title>Genomic Encyclopedia of Archaeal and Bacterial Type Strains, Phase II (KMG-II): from individual species to whole genera.</title>
        <authorList>
            <person name="Goeker M."/>
        </authorList>
    </citation>
    <scope>NUCLEOTIDE SEQUENCE [LARGE SCALE GENOMIC DNA]</scope>
    <source>
        <strain evidence="1 2">DSM 24464</strain>
    </source>
</reference>
<evidence type="ECO:0000313" key="2">
    <source>
        <dbReference type="Proteomes" id="UP000248703"/>
    </source>
</evidence>
<accession>A0A327RSW2</accession>
<name>A0A327RSW2_9FLAO</name>
<evidence type="ECO:0000313" key="1">
    <source>
        <dbReference type="EMBL" id="RAJ16807.1"/>
    </source>
</evidence>
<proteinExistence type="predicted"/>
<dbReference type="OrthoDB" id="1441376at2"/>
<dbReference type="RefSeq" id="WP_111658943.1">
    <property type="nucleotide sequence ID" value="NZ_QLLO01000002.1"/>
</dbReference>
<organism evidence="1 2">
    <name type="scientific">Olleya aquimaris</name>
    <dbReference type="NCBI Taxonomy" id="639310"/>
    <lineage>
        <taxon>Bacteria</taxon>
        <taxon>Pseudomonadati</taxon>
        <taxon>Bacteroidota</taxon>
        <taxon>Flavobacteriia</taxon>
        <taxon>Flavobacteriales</taxon>
        <taxon>Flavobacteriaceae</taxon>
    </lineage>
</organism>
<evidence type="ECO:0008006" key="3">
    <source>
        <dbReference type="Google" id="ProtNLM"/>
    </source>
</evidence>
<dbReference type="AlphaFoldDB" id="A0A327RSW2"/>
<dbReference type="EMBL" id="QLLO01000002">
    <property type="protein sequence ID" value="RAJ16807.1"/>
    <property type="molecule type" value="Genomic_DNA"/>
</dbReference>